<feature type="coiled-coil region" evidence="1">
    <location>
        <begin position="101"/>
        <end position="152"/>
    </location>
</feature>
<feature type="region of interest" description="Disordered" evidence="2">
    <location>
        <begin position="1"/>
        <end position="31"/>
    </location>
</feature>
<reference evidence="3" key="1">
    <citation type="journal article" date="2020" name="Stud. Mycol.">
        <title>101 Dothideomycetes genomes: a test case for predicting lifestyles and emergence of pathogens.</title>
        <authorList>
            <person name="Haridas S."/>
            <person name="Albert R."/>
            <person name="Binder M."/>
            <person name="Bloem J."/>
            <person name="Labutti K."/>
            <person name="Salamov A."/>
            <person name="Andreopoulos B."/>
            <person name="Baker S."/>
            <person name="Barry K."/>
            <person name="Bills G."/>
            <person name="Bluhm B."/>
            <person name="Cannon C."/>
            <person name="Castanera R."/>
            <person name="Culley D."/>
            <person name="Daum C."/>
            <person name="Ezra D."/>
            <person name="Gonzalez J."/>
            <person name="Henrissat B."/>
            <person name="Kuo A."/>
            <person name="Liang C."/>
            <person name="Lipzen A."/>
            <person name="Lutzoni F."/>
            <person name="Magnuson J."/>
            <person name="Mondo S."/>
            <person name="Nolan M."/>
            <person name="Ohm R."/>
            <person name="Pangilinan J."/>
            <person name="Park H.-J."/>
            <person name="Ramirez L."/>
            <person name="Alfaro M."/>
            <person name="Sun H."/>
            <person name="Tritt A."/>
            <person name="Yoshinaga Y."/>
            <person name="Zwiers L.-H."/>
            <person name="Turgeon B."/>
            <person name="Goodwin S."/>
            <person name="Spatafora J."/>
            <person name="Crous P."/>
            <person name="Grigoriev I."/>
        </authorList>
    </citation>
    <scope>NUCLEOTIDE SEQUENCE</scope>
    <source>
        <strain evidence="3">CBS 109.77</strain>
    </source>
</reference>
<proteinExistence type="predicted"/>
<feature type="region of interest" description="Disordered" evidence="2">
    <location>
        <begin position="165"/>
        <end position="196"/>
    </location>
</feature>
<name>A0A6A6WSH6_9PLEO</name>
<dbReference type="EMBL" id="MU002366">
    <property type="protein sequence ID" value="KAF2787059.1"/>
    <property type="molecule type" value="Genomic_DNA"/>
</dbReference>
<accession>A0A6A6WSH6</accession>
<gene>
    <name evidence="3" type="ORF">K505DRAFT_133357</name>
</gene>
<feature type="compositionally biased region" description="Polar residues" evidence="2">
    <location>
        <begin position="171"/>
        <end position="182"/>
    </location>
</feature>
<keyword evidence="1" id="KW-0175">Coiled coil</keyword>
<organism evidence="3 4">
    <name type="scientific">Melanomma pulvis-pyrius CBS 109.77</name>
    <dbReference type="NCBI Taxonomy" id="1314802"/>
    <lineage>
        <taxon>Eukaryota</taxon>
        <taxon>Fungi</taxon>
        <taxon>Dikarya</taxon>
        <taxon>Ascomycota</taxon>
        <taxon>Pezizomycotina</taxon>
        <taxon>Dothideomycetes</taxon>
        <taxon>Pleosporomycetidae</taxon>
        <taxon>Pleosporales</taxon>
        <taxon>Melanommataceae</taxon>
        <taxon>Melanomma</taxon>
    </lineage>
</organism>
<evidence type="ECO:0000313" key="4">
    <source>
        <dbReference type="Proteomes" id="UP000799757"/>
    </source>
</evidence>
<dbReference type="AlphaFoldDB" id="A0A6A6WSH6"/>
<evidence type="ECO:0000256" key="2">
    <source>
        <dbReference type="SAM" id="MobiDB-lite"/>
    </source>
</evidence>
<keyword evidence="4" id="KW-1185">Reference proteome</keyword>
<protein>
    <submittedName>
        <fullName evidence="3">Uncharacterized protein</fullName>
    </submittedName>
</protein>
<feature type="region of interest" description="Disordered" evidence="2">
    <location>
        <begin position="41"/>
        <end position="60"/>
    </location>
</feature>
<sequence length="196" mass="22090">MDDRLPSLDSTTMSWNDDQRDERHGHSRGLLELLSTAPIRAHTQDDSYGPLGNDFNSNSGSVKAGRQIYQPDSFQLNTPASLDGAQFTATFKHPKSIYGDAVSSESERLRLQLKIAELTEENLRLSIENLQLREENRQIRENSREAAQVIEDLKTYSRTHGQVQKYPKQQAGASECSTTLPSVYSKPSRCRHKPSN</sequence>
<evidence type="ECO:0000313" key="3">
    <source>
        <dbReference type="EMBL" id="KAF2787059.1"/>
    </source>
</evidence>
<evidence type="ECO:0000256" key="1">
    <source>
        <dbReference type="SAM" id="Coils"/>
    </source>
</evidence>
<dbReference type="Proteomes" id="UP000799757">
    <property type="component" value="Unassembled WGS sequence"/>
</dbReference>